<keyword evidence="3" id="KW-1185">Reference proteome</keyword>
<dbReference type="InterPro" id="IPR039535">
    <property type="entry name" value="ASST-like"/>
</dbReference>
<dbReference type="AlphaFoldDB" id="A0A0G4NYR8"/>
<evidence type="ECO:0000313" key="2">
    <source>
        <dbReference type="EMBL" id="CRL19230.1"/>
    </source>
</evidence>
<gene>
    <name evidence="2" type="ORF">PCAMFM013_S003g000021</name>
</gene>
<evidence type="ECO:0000313" key="3">
    <source>
        <dbReference type="Proteomes" id="UP000053732"/>
    </source>
</evidence>
<keyword evidence="1" id="KW-0732">Signal</keyword>
<organism evidence="2 3">
    <name type="scientific">Penicillium camemberti (strain FM 013)</name>
    <dbReference type="NCBI Taxonomy" id="1429867"/>
    <lineage>
        <taxon>Eukaryota</taxon>
        <taxon>Fungi</taxon>
        <taxon>Dikarya</taxon>
        <taxon>Ascomycota</taxon>
        <taxon>Pezizomycotina</taxon>
        <taxon>Eurotiomycetes</taxon>
        <taxon>Eurotiomycetidae</taxon>
        <taxon>Eurotiales</taxon>
        <taxon>Aspergillaceae</taxon>
        <taxon>Penicillium</taxon>
    </lineage>
</organism>
<name>A0A0G4NYR8_PENC3</name>
<reference evidence="2 3" key="1">
    <citation type="journal article" date="2014" name="Nat. Commun.">
        <title>Multiple recent horizontal transfers of a large genomic region in cheese making fungi.</title>
        <authorList>
            <person name="Cheeseman K."/>
            <person name="Ropars J."/>
            <person name="Renault P."/>
            <person name="Dupont J."/>
            <person name="Gouzy J."/>
            <person name="Branca A."/>
            <person name="Abraham A.L."/>
            <person name="Ceppi M."/>
            <person name="Conseiller E."/>
            <person name="Debuchy R."/>
            <person name="Malagnac F."/>
            <person name="Goarin A."/>
            <person name="Silar P."/>
            <person name="Lacoste S."/>
            <person name="Sallet E."/>
            <person name="Bensimon A."/>
            <person name="Giraud T."/>
            <person name="Brygoo Y."/>
        </authorList>
    </citation>
    <scope>NUCLEOTIDE SEQUENCE [LARGE SCALE GENOMIC DNA]</scope>
    <source>
        <strain evidence="3">FM 013</strain>
    </source>
</reference>
<dbReference type="InterPro" id="IPR053143">
    <property type="entry name" value="Arylsulfate_ST"/>
</dbReference>
<accession>A0A0G4NYR8</accession>
<feature type="chain" id="PRO_5005195255" evidence="1">
    <location>
        <begin position="21"/>
        <end position="505"/>
    </location>
</feature>
<dbReference type="STRING" id="1429867.A0A0G4NYR8"/>
<protein>
    <submittedName>
        <fullName evidence="2">Str. FM013</fullName>
    </submittedName>
</protein>
<dbReference type="PANTHER" id="PTHR35340:SF6">
    <property type="entry name" value="ASST-DOMAIN-CONTAINING PROTEIN"/>
    <property type="match status" value="1"/>
</dbReference>
<feature type="signal peptide" evidence="1">
    <location>
        <begin position="1"/>
        <end position="20"/>
    </location>
</feature>
<dbReference type="EMBL" id="HG793136">
    <property type="protein sequence ID" value="CRL19230.1"/>
    <property type="molecule type" value="Genomic_DNA"/>
</dbReference>
<evidence type="ECO:0000256" key="1">
    <source>
        <dbReference type="SAM" id="SignalP"/>
    </source>
</evidence>
<sequence length="505" mass="56278">MRHFSAFAALCGLQATLVIAGNTTWPWQTFKSSPHEPPNLKVSKSGLVSPGYLFFDQSWDAHQYSVFVMSDSNELVWQSPPGDLKGFRVQKLDGKPVLTYFNGLGVPEPFGWGYGIIQVLDESYQSIYNVSVTNDNYKALGSIDSSSFVSWIDMHENTITSDGTMLVTGYNVTQTDLSSVGGPKNGWIADSLFYEIDVKTNEILFRWSALDHINQIPLENVQPFYPIQDWGHNSSSPYGYFHINSVDKFQDGTYIISSRYYCSLFKIAKDGSVDWTLQGQTGGDFELNGIKFSYQHDARIHDEAEDTFVLSIFDNANSDVQNGTDHTEGILMNVNLATRQVSLIQTLHDQRDEIFSTSQGNTQLLPKSHVLMGYGSNPKIKEYNANGSCVMTAQFGFDDVVASYRAYRSPWVGVPKTLPDVFSCIDQGRNTTNVYMSWNGATEHKEWKVFGGATSSDLSPVAARRKTGFETMTSIKGRLGYVRVEAHGLGIQKGVSKIVPVKNRC</sequence>
<dbReference type="Proteomes" id="UP000053732">
    <property type="component" value="Unassembled WGS sequence"/>
</dbReference>
<dbReference type="PANTHER" id="PTHR35340">
    <property type="entry name" value="PQQ ENZYME REPEAT PROTEIN-RELATED"/>
    <property type="match status" value="1"/>
</dbReference>
<proteinExistence type="predicted"/>
<dbReference type="Pfam" id="PF14269">
    <property type="entry name" value="Arylsulfotran_2"/>
    <property type="match status" value="1"/>
</dbReference>